<evidence type="ECO:0000259" key="3">
    <source>
        <dbReference type="PROSITE" id="PS50192"/>
    </source>
</evidence>
<dbReference type="InterPro" id="IPR000727">
    <property type="entry name" value="T_SNARE_dom"/>
</dbReference>
<protein>
    <recommendedName>
        <fullName evidence="3">t-SNARE coiled-coil homology domain-containing protein</fullName>
    </recommendedName>
</protein>
<dbReference type="RefSeq" id="XP_022511328.1">
    <property type="nucleotide sequence ID" value="XM_022656352.1"/>
</dbReference>
<dbReference type="Proteomes" id="UP000077002">
    <property type="component" value="Unassembled WGS sequence"/>
</dbReference>
<dbReference type="Gene3D" id="1.20.5.110">
    <property type="match status" value="2"/>
</dbReference>
<dbReference type="SUPFAM" id="SSF58038">
    <property type="entry name" value="SNARE fusion complex"/>
    <property type="match status" value="2"/>
</dbReference>
<organism evidence="4 5">
    <name type="scientific">Fonsecaea monophora</name>
    <dbReference type="NCBI Taxonomy" id="254056"/>
    <lineage>
        <taxon>Eukaryota</taxon>
        <taxon>Fungi</taxon>
        <taxon>Dikarya</taxon>
        <taxon>Ascomycota</taxon>
        <taxon>Pezizomycotina</taxon>
        <taxon>Eurotiomycetes</taxon>
        <taxon>Chaetothyriomycetidae</taxon>
        <taxon>Chaetothyriales</taxon>
        <taxon>Herpotrichiellaceae</taxon>
        <taxon>Fonsecaea</taxon>
    </lineage>
</organism>
<evidence type="ECO:0000256" key="1">
    <source>
        <dbReference type="ARBA" id="ARBA00009480"/>
    </source>
</evidence>
<dbReference type="PROSITE" id="PS50192">
    <property type="entry name" value="T_SNARE"/>
    <property type="match status" value="1"/>
</dbReference>
<dbReference type="GO" id="GO:0005484">
    <property type="term" value="F:SNAP receptor activity"/>
    <property type="evidence" value="ECO:0007669"/>
    <property type="project" value="TreeGrafter"/>
</dbReference>
<dbReference type="GeneID" id="34601551"/>
<comment type="similarity">
    <text evidence="1">Belongs to the SNAP-25 family.</text>
</comment>
<dbReference type="PANTHER" id="PTHR19305:SF9">
    <property type="entry name" value="SYNAPTOSOMAL-ASSOCIATED PROTEIN 29"/>
    <property type="match status" value="1"/>
</dbReference>
<feature type="compositionally biased region" description="Gly residues" evidence="2">
    <location>
        <begin position="113"/>
        <end position="123"/>
    </location>
</feature>
<feature type="region of interest" description="Disordered" evidence="2">
    <location>
        <begin position="1"/>
        <end position="214"/>
    </location>
</feature>
<dbReference type="GO" id="GO:0006906">
    <property type="term" value="P:vesicle fusion"/>
    <property type="evidence" value="ECO:0007669"/>
    <property type="project" value="TreeGrafter"/>
</dbReference>
<dbReference type="OrthoDB" id="18679at2759"/>
<dbReference type="SMART" id="SM00397">
    <property type="entry name" value="t_SNARE"/>
    <property type="match status" value="2"/>
</dbReference>
<dbReference type="CDD" id="cd15857">
    <property type="entry name" value="SNARE_SEC9C"/>
    <property type="match status" value="1"/>
</dbReference>
<dbReference type="GO" id="GO:0005886">
    <property type="term" value="C:plasma membrane"/>
    <property type="evidence" value="ECO:0007669"/>
    <property type="project" value="TreeGrafter"/>
</dbReference>
<keyword evidence="5" id="KW-1185">Reference proteome</keyword>
<feature type="domain" description="T-SNARE coiled-coil homology" evidence="3">
    <location>
        <begin position="390"/>
        <end position="435"/>
    </location>
</feature>
<dbReference type="AlphaFoldDB" id="A0A177F697"/>
<dbReference type="GO" id="GO:0031201">
    <property type="term" value="C:SNARE complex"/>
    <property type="evidence" value="ECO:0007669"/>
    <property type="project" value="TreeGrafter"/>
</dbReference>
<gene>
    <name evidence="4" type="ORF">AYO21_06392</name>
</gene>
<accession>A0A177F697</accession>
<comment type="caution">
    <text evidence="4">The sequence shown here is derived from an EMBL/GenBank/DDBJ whole genome shotgun (WGS) entry which is preliminary data.</text>
</comment>
<feature type="compositionally biased region" description="Polar residues" evidence="2">
    <location>
        <begin position="28"/>
        <end position="43"/>
    </location>
</feature>
<evidence type="ECO:0000313" key="5">
    <source>
        <dbReference type="Proteomes" id="UP000077002"/>
    </source>
</evidence>
<dbReference type="GO" id="GO:0019905">
    <property type="term" value="F:syntaxin binding"/>
    <property type="evidence" value="ECO:0007669"/>
    <property type="project" value="TreeGrafter"/>
</dbReference>
<feature type="compositionally biased region" description="Low complexity" evidence="2">
    <location>
        <begin position="64"/>
        <end position="92"/>
    </location>
</feature>
<evidence type="ECO:0000313" key="4">
    <source>
        <dbReference type="EMBL" id="OAG39376.1"/>
    </source>
</evidence>
<dbReference type="EMBL" id="LVKK01000044">
    <property type="protein sequence ID" value="OAG39376.1"/>
    <property type="molecule type" value="Genomic_DNA"/>
</dbReference>
<dbReference type="PANTHER" id="PTHR19305">
    <property type="entry name" value="SYNAPTOSOMAL ASSOCIATED PROTEIN"/>
    <property type="match status" value="1"/>
</dbReference>
<reference evidence="4 5" key="1">
    <citation type="submission" date="2016-03" db="EMBL/GenBank/DDBJ databases">
        <title>Draft genome sequence of the Fonsecaea monophora CBS 269.37.</title>
        <authorList>
            <person name="Bombassaro A."/>
            <person name="Vinicius W.A."/>
            <person name="De Hoog S."/>
            <person name="Sun J."/>
            <person name="Souza E.M."/>
            <person name="Raittz R.T."/>
            <person name="Costa F."/>
            <person name="Leao A.C."/>
            <person name="Tadra-Sfeir M.Z."/>
            <person name="Baura V."/>
            <person name="Balsanelli E."/>
            <person name="Pedrosa F.O."/>
            <person name="Moreno L.F."/>
            <person name="Steffens M.B."/>
            <person name="Xi L."/>
            <person name="Bocca A.L."/>
            <person name="Felipe M.S."/>
            <person name="Teixeira M."/>
            <person name="Telles Filho F.Q."/>
            <person name="Azevedo C.M."/>
            <person name="Gomes R."/>
            <person name="Vicente V.A."/>
        </authorList>
    </citation>
    <scope>NUCLEOTIDE SEQUENCE [LARGE SCALE GENOMIC DNA]</scope>
    <source>
        <strain evidence="4 5">CBS 269.37</strain>
    </source>
</reference>
<dbReference type="CDD" id="cd15886">
    <property type="entry name" value="SNARE_SEC9N"/>
    <property type="match status" value="1"/>
</dbReference>
<proteinExistence type="inferred from homology"/>
<feature type="compositionally biased region" description="Low complexity" evidence="2">
    <location>
        <begin position="141"/>
        <end position="154"/>
    </location>
</feature>
<name>A0A177F697_9EURO</name>
<feature type="compositionally biased region" description="Basic and acidic residues" evidence="2">
    <location>
        <begin position="171"/>
        <end position="187"/>
    </location>
</feature>
<sequence length="471" mass="51175">MGKFSLRNGDDDDDSSRLALFGSRSKSKSPAPSQNPYASTNPYAQPAIPPDPYTKAKMSAGVIPPSGQGAPSGSGKPSGLPGPGQQRPPYGRDNAYGNQSSGSFGGDNKYGPAQGGYGGGSGYGADKFGNQNGYGGGAPGGNPYASIQQPSGTSRQGGYGGLGSSSLYDNDNNRDELFGGARERLEQKQQNPNSGPPEYEYNSGGADAGDRSFGAYGDRQLTAEEEEEEDINALKQDIKFMKQQDVASTRNALRIAAQAEEMGRNTLARLGAQGERMHNTDRNLDLGNNYINIAEDKTKELKTLNRSMFAVHVNNPFTAKDRRARRDEQIMDRHHAEREAREATREAAFRSTQRMNQNFKGLDDASAVGTTKTNLAERAKYQFEADSEDEGMENEIDRNLDELSGAAKRLNLLARATGEEVEAQNTLITTIAEKVRLSLDPTPDPISLTLPQSDRFDDRLHFQTEKLKRIR</sequence>
<dbReference type="GO" id="GO:0006887">
    <property type="term" value="P:exocytosis"/>
    <property type="evidence" value="ECO:0007669"/>
    <property type="project" value="TreeGrafter"/>
</dbReference>
<evidence type="ECO:0000256" key="2">
    <source>
        <dbReference type="SAM" id="MobiDB-lite"/>
    </source>
</evidence>